<keyword evidence="3 5" id="KW-1133">Transmembrane helix</keyword>
<feature type="transmembrane region" description="Helical" evidence="5">
    <location>
        <begin position="187"/>
        <end position="205"/>
    </location>
</feature>
<protein>
    <recommendedName>
        <fullName evidence="10">Neurotransmitter-gated ion-channel ligand-binding domain-containing protein</fullName>
    </recommendedName>
</protein>
<evidence type="ECO:0000256" key="3">
    <source>
        <dbReference type="ARBA" id="ARBA00022989"/>
    </source>
</evidence>
<evidence type="ECO:0000259" key="7">
    <source>
        <dbReference type="Pfam" id="PF02932"/>
    </source>
</evidence>
<proteinExistence type="predicted"/>
<organism evidence="8 9">
    <name type="scientific">Crenichthys baileyi</name>
    <name type="common">White River springfish</name>
    <dbReference type="NCBI Taxonomy" id="28760"/>
    <lineage>
        <taxon>Eukaryota</taxon>
        <taxon>Metazoa</taxon>
        <taxon>Chordata</taxon>
        <taxon>Craniata</taxon>
        <taxon>Vertebrata</taxon>
        <taxon>Euteleostomi</taxon>
        <taxon>Actinopterygii</taxon>
        <taxon>Neopterygii</taxon>
        <taxon>Teleostei</taxon>
        <taxon>Neoteleostei</taxon>
        <taxon>Acanthomorphata</taxon>
        <taxon>Ovalentaria</taxon>
        <taxon>Atherinomorphae</taxon>
        <taxon>Cyprinodontiformes</taxon>
        <taxon>Goodeidae</taxon>
        <taxon>Crenichthys</taxon>
    </lineage>
</organism>
<dbReference type="InterPro" id="IPR038050">
    <property type="entry name" value="Neuro_actylchol_rec"/>
</dbReference>
<evidence type="ECO:0000313" key="9">
    <source>
        <dbReference type="Proteomes" id="UP001311232"/>
    </source>
</evidence>
<name>A0AAV9RZD3_9TELE</name>
<dbReference type="InterPro" id="IPR006201">
    <property type="entry name" value="Neur_channel"/>
</dbReference>
<dbReference type="Proteomes" id="UP001311232">
    <property type="component" value="Unassembled WGS sequence"/>
</dbReference>
<dbReference type="InterPro" id="IPR036719">
    <property type="entry name" value="Neuro-gated_channel_TM_sf"/>
</dbReference>
<dbReference type="Pfam" id="PF02932">
    <property type="entry name" value="Neur_chan_memb"/>
    <property type="match status" value="1"/>
</dbReference>
<gene>
    <name evidence="8" type="ORF">CRENBAI_004246</name>
</gene>
<dbReference type="SUPFAM" id="SSF63712">
    <property type="entry name" value="Nicotinic receptor ligand binding domain-like"/>
    <property type="match status" value="1"/>
</dbReference>
<dbReference type="Gene3D" id="2.70.170.10">
    <property type="entry name" value="Neurotransmitter-gated ion-channel ligand-binding domain"/>
    <property type="match status" value="1"/>
</dbReference>
<accession>A0AAV9RZD3</accession>
<dbReference type="EMBL" id="JAHHUM010001166">
    <property type="protein sequence ID" value="KAK5614275.1"/>
    <property type="molecule type" value="Genomic_DNA"/>
</dbReference>
<dbReference type="Pfam" id="PF02931">
    <property type="entry name" value="Neur_chan_LBD"/>
    <property type="match status" value="1"/>
</dbReference>
<evidence type="ECO:0000256" key="1">
    <source>
        <dbReference type="ARBA" id="ARBA00004141"/>
    </source>
</evidence>
<feature type="transmembrane region" description="Helical" evidence="5">
    <location>
        <begin position="155"/>
        <end position="175"/>
    </location>
</feature>
<feature type="domain" description="Neurotransmitter-gated ion-channel transmembrane" evidence="7">
    <location>
        <begin position="158"/>
        <end position="214"/>
    </location>
</feature>
<dbReference type="InterPro" id="IPR006202">
    <property type="entry name" value="Neur_chan_lig-bd"/>
</dbReference>
<comment type="subcellular location">
    <subcellularLocation>
        <location evidence="1">Membrane</location>
        <topology evidence="1">Multi-pass membrane protein</topology>
    </subcellularLocation>
</comment>
<evidence type="ECO:0000259" key="6">
    <source>
        <dbReference type="Pfam" id="PF02931"/>
    </source>
</evidence>
<dbReference type="AlphaFoldDB" id="A0AAV9RZD3"/>
<evidence type="ECO:0000256" key="4">
    <source>
        <dbReference type="ARBA" id="ARBA00023136"/>
    </source>
</evidence>
<dbReference type="Gene3D" id="1.20.58.390">
    <property type="entry name" value="Neurotransmitter-gated ion-channel transmembrane domain"/>
    <property type="match status" value="1"/>
</dbReference>
<comment type="caution">
    <text evidence="8">The sequence shown here is derived from an EMBL/GenBank/DDBJ whole genome shotgun (WGS) entry which is preliminary data.</text>
</comment>
<dbReference type="GO" id="GO:0004888">
    <property type="term" value="F:transmembrane signaling receptor activity"/>
    <property type="evidence" value="ECO:0007669"/>
    <property type="project" value="InterPro"/>
</dbReference>
<keyword evidence="2 5" id="KW-0812">Transmembrane</keyword>
<dbReference type="InterPro" id="IPR006029">
    <property type="entry name" value="Neurotrans-gated_channel_TM"/>
</dbReference>
<dbReference type="PANTHER" id="PTHR18945">
    <property type="entry name" value="NEUROTRANSMITTER GATED ION CHANNEL"/>
    <property type="match status" value="1"/>
</dbReference>
<evidence type="ECO:0000256" key="5">
    <source>
        <dbReference type="SAM" id="Phobius"/>
    </source>
</evidence>
<feature type="domain" description="Neurotransmitter-gated ion-channel ligand-binding" evidence="6">
    <location>
        <begin position="12"/>
        <end position="118"/>
    </location>
</feature>
<evidence type="ECO:0000313" key="8">
    <source>
        <dbReference type="EMBL" id="KAK5614275.1"/>
    </source>
</evidence>
<evidence type="ECO:0008006" key="10">
    <source>
        <dbReference type="Google" id="ProtNLM"/>
    </source>
</evidence>
<keyword evidence="4 5" id="KW-0472">Membrane</keyword>
<reference evidence="8 9" key="1">
    <citation type="submission" date="2021-06" db="EMBL/GenBank/DDBJ databases">
        <authorList>
            <person name="Palmer J.M."/>
        </authorList>
    </citation>
    <scope>NUCLEOTIDE SEQUENCE [LARGE SCALE GENOMIC DNA]</scope>
    <source>
        <strain evidence="8 9">MEX-2019</strain>
        <tissue evidence="8">Muscle</tissue>
    </source>
</reference>
<keyword evidence="9" id="KW-1185">Reference proteome</keyword>
<dbReference type="InterPro" id="IPR036734">
    <property type="entry name" value="Neur_chan_lig-bd_sf"/>
</dbReference>
<dbReference type="GO" id="GO:0016020">
    <property type="term" value="C:membrane"/>
    <property type="evidence" value="ECO:0007669"/>
    <property type="project" value="UniProtKB-SubCell"/>
</dbReference>
<dbReference type="SUPFAM" id="SSF90112">
    <property type="entry name" value="Neurotransmitter-gated ion-channel transmembrane pore"/>
    <property type="match status" value="1"/>
</dbReference>
<dbReference type="GO" id="GO:0005230">
    <property type="term" value="F:extracellular ligand-gated monoatomic ion channel activity"/>
    <property type="evidence" value="ECO:0007669"/>
    <property type="project" value="InterPro"/>
</dbReference>
<sequence length="266" mass="30208">MKELNILSRLEAHIKWVDPGLAWNTSIYPFNRVILPVDKVWTPEVSIENGQSYMEHVFHDLVVFSNGTVWHKVAIKAEVNCGINLFNYPFAYDTCPVGLKSTPPDECGISIQVERVKLEETSHGDWETQHVELGKKREDRNYINVHLKIRYTNPFITLLLPTFLIMVADIVSCALPMQGGERNTFKVTLVLSFTMFLNILTNVLPGDSKCSPVIRDNDEKEDADAKGDISVIQHDVSEDSQMLKKIVRFLEAVDTDQKKSKEGLFA</sequence>
<evidence type="ECO:0000256" key="2">
    <source>
        <dbReference type="ARBA" id="ARBA00022692"/>
    </source>
</evidence>